<feature type="domain" description="UspA" evidence="2">
    <location>
        <begin position="1"/>
        <end position="143"/>
    </location>
</feature>
<accession>A0A1I1X1P3</accession>
<evidence type="ECO:0000256" key="1">
    <source>
        <dbReference type="ARBA" id="ARBA00008791"/>
    </source>
</evidence>
<dbReference type="InterPro" id="IPR014729">
    <property type="entry name" value="Rossmann-like_a/b/a_fold"/>
</dbReference>
<dbReference type="Pfam" id="PF00582">
    <property type="entry name" value="Usp"/>
    <property type="match status" value="1"/>
</dbReference>
<sequence>MYKHILLATDGSPAARRAEDAGIELAARLGAHLHVLRVLEPEPAVSLVADVIQGEVPALRALLHANEHLAKVQAAAAAAGISCTTEHVFDNRPYAAIAGAAGKHRCDLIVMGAHAGGGLGELLQGDATRKVILNCDVSVLVCR</sequence>
<dbReference type="InterPro" id="IPR006015">
    <property type="entry name" value="Universal_stress_UspA"/>
</dbReference>
<dbReference type="AlphaFoldDB" id="A0A1I1X1P3"/>
<dbReference type="PANTHER" id="PTHR46268:SF15">
    <property type="entry name" value="UNIVERSAL STRESS PROTEIN HP_0031"/>
    <property type="match status" value="1"/>
</dbReference>
<dbReference type="SUPFAM" id="SSF52402">
    <property type="entry name" value="Adenine nucleotide alpha hydrolases-like"/>
    <property type="match status" value="1"/>
</dbReference>
<dbReference type="PRINTS" id="PR01438">
    <property type="entry name" value="UNVRSLSTRESS"/>
</dbReference>
<protein>
    <submittedName>
        <fullName evidence="3">Nucleotide-binding universal stress protein, UspA family</fullName>
    </submittedName>
</protein>
<dbReference type="EMBL" id="FONH01000001">
    <property type="protein sequence ID" value="SFE01306.1"/>
    <property type="molecule type" value="Genomic_DNA"/>
</dbReference>
<dbReference type="RefSeq" id="WP_026634150.1">
    <property type="nucleotide sequence ID" value="NZ_FONH01000001.1"/>
</dbReference>
<dbReference type="CDD" id="cd00293">
    <property type="entry name" value="USP-like"/>
    <property type="match status" value="1"/>
</dbReference>
<evidence type="ECO:0000313" key="4">
    <source>
        <dbReference type="Proteomes" id="UP000199477"/>
    </source>
</evidence>
<evidence type="ECO:0000313" key="3">
    <source>
        <dbReference type="EMBL" id="SFE01306.1"/>
    </source>
</evidence>
<comment type="similarity">
    <text evidence="1">Belongs to the universal stress protein A family.</text>
</comment>
<dbReference type="InterPro" id="IPR006016">
    <property type="entry name" value="UspA"/>
</dbReference>
<organism evidence="3 4">
    <name type="scientific">Dyella marensis</name>
    <dbReference type="NCBI Taxonomy" id="500610"/>
    <lineage>
        <taxon>Bacteria</taxon>
        <taxon>Pseudomonadati</taxon>
        <taxon>Pseudomonadota</taxon>
        <taxon>Gammaproteobacteria</taxon>
        <taxon>Lysobacterales</taxon>
        <taxon>Rhodanobacteraceae</taxon>
        <taxon>Dyella</taxon>
    </lineage>
</organism>
<dbReference type="STRING" id="500610.SAMN02799615_00091"/>
<gene>
    <name evidence="3" type="ORF">SAMN02799615_00091</name>
</gene>
<dbReference type="PANTHER" id="PTHR46268">
    <property type="entry name" value="STRESS RESPONSE PROTEIN NHAX"/>
    <property type="match status" value="1"/>
</dbReference>
<proteinExistence type="inferred from homology"/>
<reference evidence="4" key="1">
    <citation type="submission" date="2016-10" db="EMBL/GenBank/DDBJ databases">
        <authorList>
            <person name="Varghese N."/>
            <person name="Submissions S."/>
        </authorList>
    </citation>
    <scope>NUCLEOTIDE SEQUENCE [LARGE SCALE GENOMIC DNA]</scope>
    <source>
        <strain evidence="4">UNC178MFTsu3.1</strain>
    </source>
</reference>
<keyword evidence="4" id="KW-1185">Reference proteome</keyword>
<dbReference type="Gene3D" id="3.40.50.620">
    <property type="entry name" value="HUPs"/>
    <property type="match status" value="1"/>
</dbReference>
<dbReference type="Proteomes" id="UP000199477">
    <property type="component" value="Unassembled WGS sequence"/>
</dbReference>
<evidence type="ECO:0000259" key="2">
    <source>
        <dbReference type="Pfam" id="PF00582"/>
    </source>
</evidence>
<name>A0A1I1X1P3_9GAMM</name>